<evidence type="ECO:0000256" key="1">
    <source>
        <dbReference type="ARBA" id="ARBA00002442"/>
    </source>
</evidence>
<proteinExistence type="inferred from homology"/>
<evidence type="ECO:0000256" key="12">
    <source>
        <dbReference type="RuleBase" id="RU363101"/>
    </source>
</evidence>
<comment type="subcellular location">
    <subcellularLocation>
        <location evidence="2 12">Cell inner membrane</location>
        <topology evidence="2 12">Single-pass membrane protein</topology>
    </subcellularLocation>
</comment>
<evidence type="ECO:0000256" key="10">
    <source>
        <dbReference type="ARBA" id="ARBA00022989"/>
    </source>
</evidence>
<dbReference type="GO" id="GO:0015886">
    <property type="term" value="P:heme transport"/>
    <property type="evidence" value="ECO:0007669"/>
    <property type="project" value="InterPro"/>
</dbReference>
<keyword evidence="5 12" id="KW-0813">Transport</keyword>
<keyword evidence="6 12" id="KW-1003">Cell membrane</keyword>
<evidence type="ECO:0000256" key="9">
    <source>
        <dbReference type="ARBA" id="ARBA00022748"/>
    </source>
</evidence>
<keyword evidence="10 12" id="KW-1133">Transmembrane helix</keyword>
<evidence type="ECO:0000256" key="7">
    <source>
        <dbReference type="ARBA" id="ARBA00022519"/>
    </source>
</evidence>
<dbReference type="InterPro" id="IPR007078">
    <property type="entry name" value="Haem_export_protD_CcmD"/>
</dbReference>
<evidence type="ECO:0000313" key="14">
    <source>
        <dbReference type="Proteomes" id="UP000241158"/>
    </source>
</evidence>
<keyword evidence="8 12" id="KW-0812">Transmembrane</keyword>
<comment type="similarity">
    <text evidence="3 12">Belongs to the CcmD/CycX/HelD family.</text>
</comment>
<protein>
    <recommendedName>
        <fullName evidence="4 12">Heme exporter protein D</fullName>
    </recommendedName>
</protein>
<evidence type="ECO:0000256" key="4">
    <source>
        <dbReference type="ARBA" id="ARBA00016461"/>
    </source>
</evidence>
<comment type="function">
    <text evidence="1 12">Required for the export of heme to the periplasm for the biogenesis of c-type cytochromes.</text>
</comment>
<accession>A0A2P7AZ07</accession>
<keyword evidence="9 12" id="KW-0201">Cytochrome c-type biogenesis</keyword>
<dbReference type="RefSeq" id="WP_106714758.1">
    <property type="nucleotide sequence ID" value="NZ_JACHXT010000002.1"/>
</dbReference>
<evidence type="ECO:0000256" key="2">
    <source>
        <dbReference type="ARBA" id="ARBA00004377"/>
    </source>
</evidence>
<dbReference type="GO" id="GO:0017004">
    <property type="term" value="P:cytochrome complex assembly"/>
    <property type="evidence" value="ECO:0007669"/>
    <property type="project" value="UniProtKB-KW"/>
</dbReference>
<name>A0A2P7AZ07_9HYPH</name>
<keyword evidence="14" id="KW-1185">Reference proteome</keyword>
<sequence>MMGHAGFVLASYGAAIIVLAALIGWILIDQRIQRQALQELESRGIRRRSETKMDNPS</sequence>
<evidence type="ECO:0000313" key="13">
    <source>
        <dbReference type="EMBL" id="PSH59457.1"/>
    </source>
</evidence>
<dbReference type="AlphaFoldDB" id="A0A2P7AZ07"/>
<dbReference type="EMBL" id="PGGN01000001">
    <property type="protein sequence ID" value="PSH59457.1"/>
    <property type="molecule type" value="Genomic_DNA"/>
</dbReference>
<dbReference type="NCBIfam" id="TIGR03141">
    <property type="entry name" value="cytochro_ccmD"/>
    <property type="match status" value="1"/>
</dbReference>
<evidence type="ECO:0000256" key="8">
    <source>
        <dbReference type="ARBA" id="ARBA00022692"/>
    </source>
</evidence>
<evidence type="ECO:0000256" key="5">
    <source>
        <dbReference type="ARBA" id="ARBA00022448"/>
    </source>
</evidence>
<feature type="transmembrane region" description="Helical" evidence="12">
    <location>
        <begin position="6"/>
        <end position="28"/>
    </location>
</feature>
<keyword evidence="11 12" id="KW-0472">Membrane</keyword>
<reference evidence="14" key="1">
    <citation type="submission" date="2017-11" db="EMBL/GenBank/DDBJ databases">
        <authorList>
            <person name="Kuznetsova I."/>
            <person name="Sazanova A."/>
            <person name="Chirak E."/>
            <person name="Safronova V."/>
            <person name="Willems A."/>
        </authorList>
    </citation>
    <scope>NUCLEOTIDE SEQUENCE [LARGE SCALE GENOMIC DNA]</scope>
    <source>
        <strain evidence="14">PEPV15</strain>
    </source>
</reference>
<dbReference type="Pfam" id="PF04995">
    <property type="entry name" value="CcmD"/>
    <property type="match status" value="1"/>
</dbReference>
<gene>
    <name evidence="13" type="primary">ccmD</name>
    <name evidence="13" type="ORF">CU100_01310</name>
</gene>
<dbReference type="GO" id="GO:0005886">
    <property type="term" value="C:plasma membrane"/>
    <property type="evidence" value="ECO:0007669"/>
    <property type="project" value="UniProtKB-SubCell"/>
</dbReference>
<evidence type="ECO:0000256" key="11">
    <source>
        <dbReference type="ARBA" id="ARBA00023136"/>
    </source>
</evidence>
<organism evidence="13 14">
    <name type="scientific">Phyllobacterium endophyticum</name>
    <dbReference type="NCBI Taxonomy" id="1149773"/>
    <lineage>
        <taxon>Bacteria</taxon>
        <taxon>Pseudomonadati</taxon>
        <taxon>Pseudomonadota</taxon>
        <taxon>Alphaproteobacteria</taxon>
        <taxon>Hyphomicrobiales</taxon>
        <taxon>Phyllobacteriaceae</taxon>
        <taxon>Phyllobacterium</taxon>
    </lineage>
</organism>
<evidence type="ECO:0000256" key="6">
    <source>
        <dbReference type="ARBA" id="ARBA00022475"/>
    </source>
</evidence>
<dbReference type="Proteomes" id="UP000241158">
    <property type="component" value="Unassembled WGS sequence"/>
</dbReference>
<keyword evidence="7 12" id="KW-0997">Cell inner membrane</keyword>
<evidence type="ECO:0000256" key="3">
    <source>
        <dbReference type="ARBA" id="ARBA00008741"/>
    </source>
</evidence>
<comment type="caution">
    <text evidence="13">The sequence shown here is derived from an EMBL/GenBank/DDBJ whole genome shotgun (WGS) entry which is preliminary data.</text>
</comment>